<reference evidence="2" key="1">
    <citation type="submission" date="2023-06" db="EMBL/GenBank/DDBJ databases">
        <title>Genomic of Parafulvivirga corallium.</title>
        <authorList>
            <person name="Wang G."/>
        </authorList>
    </citation>
    <scope>NUCLEOTIDE SEQUENCE</scope>
    <source>
        <strain evidence="2">BMA10</strain>
    </source>
</reference>
<sequence>MEARKAHKKKQIRPGRAKRRILRTVISLISFLVILQLILFYFSGPIVKTYLQEVVQSESRGTYILDFEQVNVNIATRGFKIKALRLTPNWKIIERLNEGTRPYYEIYFPELTISGIAILDLYSKKILNIRRATVAEPDIDLIGQPNLLLSEKYDKVLDEIQPLVSKYIKALNIKRLELINGSFGLFNESKNPNQSATASNVSLILSAFKIDSTTSNNQRRLLFSDDIELQIENYKLKLSDSIHVLEAKQVKVSTAESRVHAKAIWLLPSYANDSLKQAGNVNFYDIYVPELDFTDADIYKAYFDHALSISKVTLSNPEIRFATSSKLASLEKSEIKNHLHALIAGYLDIVTVDTFNISNGNFTLLKHLDQAKPNLLAKNISVDLSSFRLDSNAFRSKDKIFYADNLDIKLHQYSMNLSDEVHRLVCENVAFSTRNSIALAEKVMLKPLSLKTELIKSRGENLYDIEVPQLTLKGVNFKKVYNFKELSFSTLLLAQPKVKINSYSDYYAKRVSKKQSKATIYNLIADYLKSIHVNNVQLNEGNLRFANHFRGNKKDTLSTERISFTLDNFKLDSTTAFSNSNRIFYADNIDFTLHQYVMRLSDDLHILKAEEVGISTKNSDIFAKEIQLFPLPVDDIKIRLQKSGKKSLFNIRVPNLKIRGADIRRAYFKNILNINQILIENPSIDLNNYSFMKKNKRNERINLELYSLFKNYLRSINIKKFNLNNGVFNLVTNTTSKANVLSQNHVSISADNFVLNKDSESNPNRIFYSDAIDVKLNDYVINLPDSIHILKAKEIGLSTAKSEIYLRSARLYPKSKRLDTVQLPAFYEVNAPRILMEGVDINKLYYDNFLKIKKITLDRTLFEVINQLSVKNKSDFITSSRSASMPARVKNIEIQNLVLNNGKMKLGNLVGNKKKIFSSTDIELKLIDFQLDSITLNNSKKILYAEDIDVTMDNYSLKLSDSIHAIYAKNVFISSGNKRISAEDFSFRPRNLNRNYQNQLKQLGKVSHFNISSPKIDLKGIDLEKAYLQKDYGIVNATINSPSFILTSYPENKPNKDKIIPQDVLNQLLSEHLKKLTVNQMDFKNGTFTHKQIFQSERKTFNLQRIAGHVKNFELNETSRQHDQRLFYSDDVDLVISNYTYKMPDSMYTFNARKIGVSTAKSRLFLDSVTFIPRFGKYQFSRKLGYEADRINASVRRIEFNKFNFKDYILRDQFESSLVNVYGLHVDDFRDKRLPISQNQKPKMPQEQLRDLDYNIVLDRVKLKDGYISYQEFVEEGQQPGTIYFENLNADLRNVTNDPAQLNKNDRFIMDAQADIMGKGRVKAKLSFSIRDKRNAFEFSGNIGAMNLVEINPMLENVAFVSVKSGLNQNLDFSMNANDNFAVGNMRFTYDDLRVSVIKKKTGNTGGLASFFANTFVINNKNPEGKNQRVGDIYFERDKSKSIFNYWWKSLLSGIKPSLGINDRNKKDKEEKAASNK</sequence>
<protein>
    <recommendedName>
        <fullName evidence="4">DUF748 domain-containing protein</fullName>
    </recommendedName>
</protein>
<dbReference type="EMBL" id="JAUJEA010000001">
    <property type="protein sequence ID" value="MDN5200137.1"/>
    <property type="molecule type" value="Genomic_DNA"/>
</dbReference>
<keyword evidence="1" id="KW-0472">Membrane</keyword>
<name>A0ABT8KHE4_9BACT</name>
<comment type="caution">
    <text evidence="2">The sequence shown here is derived from an EMBL/GenBank/DDBJ whole genome shotgun (WGS) entry which is preliminary data.</text>
</comment>
<dbReference type="Proteomes" id="UP001172082">
    <property type="component" value="Unassembled WGS sequence"/>
</dbReference>
<keyword evidence="1" id="KW-0812">Transmembrane</keyword>
<evidence type="ECO:0008006" key="4">
    <source>
        <dbReference type="Google" id="ProtNLM"/>
    </source>
</evidence>
<gene>
    <name evidence="2" type="ORF">QQ008_02160</name>
</gene>
<proteinExistence type="predicted"/>
<organism evidence="2 3">
    <name type="scientific">Splendidivirga corallicola</name>
    <dbReference type="NCBI Taxonomy" id="3051826"/>
    <lineage>
        <taxon>Bacteria</taxon>
        <taxon>Pseudomonadati</taxon>
        <taxon>Bacteroidota</taxon>
        <taxon>Cytophagia</taxon>
        <taxon>Cytophagales</taxon>
        <taxon>Splendidivirgaceae</taxon>
        <taxon>Splendidivirga</taxon>
    </lineage>
</organism>
<keyword evidence="1" id="KW-1133">Transmembrane helix</keyword>
<feature type="transmembrane region" description="Helical" evidence="1">
    <location>
        <begin position="21"/>
        <end position="42"/>
    </location>
</feature>
<evidence type="ECO:0000256" key="1">
    <source>
        <dbReference type="SAM" id="Phobius"/>
    </source>
</evidence>
<accession>A0ABT8KHE4</accession>
<keyword evidence="3" id="KW-1185">Reference proteome</keyword>
<evidence type="ECO:0000313" key="2">
    <source>
        <dbReference type="EMBL" id="MDN5200137.1"/>
    </source>
</evidence>
<dbReference type="RefSeq" id="WP_346750163.1">
    <property type="nucleotide sequence ID" value="NZ_JAUJEA010000001.1"/>
</dbReference>
<evidence type="ECO:0000313" key="3">
    <source>
        <dbReference type="Proteomes" id="UP001172082"/>
    </source>
</evidence>